<dbReference type="PANTHER" id="PTHR30615:SF8">
    <property type="entry name" value="UPF0047 PROTEIN C4A8.02C"/>
    <property type="match status" value="1"/>
</dbReference>
<dbReference type="OMA" id="TWQGIFF"/>
<dbReference type="AlphaFoldDB" id="A0A172T4G0"/>
<dbReference type="Pfam" id="PF01894">
    <property type="entry name" value="YjbQ"/>
    <property type="match status" value="1"/>
</dbReference>
<dbReference type="PIRSF" id="PIRSF004681">
    <property type="entry name" value="UCP004681"/>
    <property type="match status" value="1"/>
</dbReference>
<dbReference type="EMBL" id="CP011393">
    <property type="protein sequence ID" value="ANE41836.1"/>
    <property type="molecule type" value="Genomic_DNA"/>
</dbReference>
<gene>
    <name evidence="2" type="ORF">JM64_07640</name>
</gene>
<name>A0A172T4G0_FERPE</name>
<dbReference type="NCBIfam" id="TIGR00149">
    <property type="entry name" value="TIGR00149_YjbQ"/>
    <property type="match status" value="1"/>
</dbReference>
<protein>
    <recommendedName>
        <fullName evidence="4">YjbQ family protein</fullName>
    </recommendedName>
</protein>
<dbReference type="Proteomes" id="UP000077096">
    <property type="component" value="Chromosome"/>
</dbReference>
<dbReference type="PATRIC" id="fig|93466.3.peg.1612"/>
<sequence length="132" mass="14327">MLRKFSVRTSKRVEFVDITAKVKTLVMESGVKEGVVVVYVPHTTCGITINEHADPSVVEDIINQLSNLVPTNGGYHHLEGNSDAHIKASIVGSSVTVIVNNGNLLLGTWQGIFLCEFDGPRTREVVVKVVEG</sequence>
<evidence type="ECO:0008006" key="4">
    <source>
        <dbReference type="Google" id="ProtNLM"/>
    </source>
</evidence>
<dbReference type="PROSITE" id="PS01314">
    <property type="entry name" value="UPF0047"/>
    <property type="match status" value="1"/>
</dbReference>
<proteinExistence type="inferred from homology"/>
<dbReference type="InterPro" id="IPR001602">
    <property type="entry name" value="UPF0047_YjbQ-like"/>
</dbReference>
<dbReference type="PANTHER" id="PTHR30615">
    <property type="entry name" value="UNCHARACTERIZED PROTEIN YJBQ-RELATED"/>
    <property type="match status" value="1"/>
</dbReference>
<evidence type="ECO:0000313" key="2">
    <source>
        <dbReference type="EMBL" id="ANE41836.1"/>
    </source>
</evidence>
<comment type="similarity">
    <text evidence="1">Belongs to the UPF0047 family.</text>
</comment>
<dbReference type="SUPFAM" id="SSF111038">
    <property type="entry name" value="YjbQ-like"/>
    <property type="match status" value="1"/>
</dbReference>
<accession>A0A172T4G0</accession>
<dbReference type="Gene3D" id="2.60.120.460">
    <property type="entry name" value="YjbQ-like"/>
    <property type="match status" value="1"/>
</dbReference>
<dbReference type="KEGG" id="fng:JM64_07640"/>
<dbReference type="InterPro" id="IPR035917">
    <property type="entry name" value="YjbQ-like_sf"/>
</dbReference>
<dbReference type="OrthoDB" id="9801725at2"/>
<reference evidence="2 3" key="1">
    <citation type="submission" date="2014-08" db="EMBL/GenBank/DDBJ databases">
        <title>Fervidobacterium pennivorans DYC genome.</title>
        <authorList>
            <person name="Wushke S."/>
        </authorList>
    </citation>
    <scope>NUCLEOTIDE SEQUENCE [LARGE SCALE GENOMIC DNA]</scope>
    <source>
        <strain evidence="2 3">DYC</strain>
    </source>
</reference>
<evidence type="ECO:0000256" key="1">
    <source>
        <dbReference type="ARBA" id="ARBA00005534"/>
    </source>
</evidence>
<evidence type="ECO:0000313" key="3">
    <source>
        <dbReference type="Proteomes" id="UP000077096"/>
    </source>
</evidence>
<organism evidence="2 3">
    <name type="scientific">Fervidobacterium pennivorans</name>
    <dbReference type="NCBI Taxonomy" id="93466"/>
    <lineage>
        <taxon>Bacteria</taxon>
        <taxon>Thermotogati</taxon>
        <taxon>Thermotogota</taxon>
        <taxon>Thermotogae</taxon>
        <taxon>Thermotogales</taxon>
        <taxon>Fervidobacteriaceae</taxon>
        <taxon>Fervidobacterium</taxon>
    </lineage>
</organism>